<comment type="similarity">
    <text evidence="1">Belongs to the aldo/keto reductase family.</text>
</comment>
<keyword evidence="3" id="KW-0560">Oxidoreductase</keyword>
<evidence type="ECO:0000259" key="7">
    <source>
        <dbReference type="Pfam" id="PF00248"/>
    </source>
</evidence>
<feature type="binding site" evidence="5">
    <location>
        <position position="113"/>
    </location>
    <ligand>
        <name>substrate</name>
    </ligand>
</feature>
<evidence type="ECO:0000313" key="9">
    <source>
        <dbReference type="Proteomes" id="UP000076935"/>
    </source>
</evidence>
<dbReference type="EMBL" id="LQWY01000038">
    <property type="protein sequence ID" value="OAH60428.1"/>
    <property type="molecule type" value="Genomic_DNA"/>
</dbReference>
<dbReference type="PROSITE" id="PS00798">
    <property type="entry name" value="ALDOKETO_REDUCTASE_1"/>
    <property type="match status" value="1"/>
</dbReference>
<name>A0A177L423_9BACI</name>
<keyword evidence="2" id="KW-0521">NADP</keyword>
<comment type="caution">
    <text evidence="8">The sequence shown here is derived from an EMBL/GenBank/DDBJ whole genome shotgun (WGS) entry which is preliminary data.</text>
</comment>
<dbReference type="InterPro" id="IPR036812">
    <property type="entry name" value="NAD(P)_OxRdtase_dom_sf"/>
</dbReference>
<dbReference type="Proteomes" id="UP000076935">
    <property type="component" value="Unassembled WGS sequence"/>
</dbReference>
<feature type="domain" description="NADP-dependent oxidoreductase" evidence="7">
    <location>
        <begin position="18"/>
        <end position="264"/>
    </location>
</feature>
<dbReference type="FunFam" id="3.20.20.100:FF:000015">
    <property type="entry name" value="Oxidoreductase, aldo/keto reductase family"/>
    <property type="match status" value="1"/>
</dbReference>
<dbReference type="PROSITE" id="PS00062">
    <property type="entry name" value="ALDOKETO_REDUCTASE_2"/>
    <property type="match status" value="1"/>
</dbReference>
<evidence type="ECO:0000256" key="4">
    <source>
        <dbReference type="PIRSR" id="PIRSR000097-1"/>
    </source>
</evidence>
<dbReference type="InterPro" id="IPR018170">
    <property type="entry name" value="Aldo/ket_reductase_CS"/>
</dbReference>
<evidence type="ECO:0000256" key="5">
    <source>
        <dbReference type="PIRSR" id="PIRSR000097-2"/>
    </source>
</evidence>
<dbReference type="GO" id="GO:0016616">
    <property type="term" value="F:oxidoreductase activity, acting on the CH-OH group of donors, NAD or NADP as acceptor"/>
    <property type="evidence" value="ECO:0007669"/>
    <property type="project" value="UniProtKB-ARBA"/>
</dbReference>
<dbReference type="PANTHER" id="PTHR43827">
    <property type="entry name" value="2,5-DIKETO-D-GLUCONIC ACID REDUCTASE"/>
    <property type="match status" value="1"/>
</dbReference>
<accession>A0A177L423</accession>
<keyword evidence="9" id="KW-1185">Reference proteome</keyword>
<feature type="site" description="Lowers pKa of active site Tyr" evidence="6">
    <location>
        <position position="80"/>
    </location>
</feature>
<organism evidence="8 9">
    <name type="scientific">Domibacillus aminovorans</name>
    <dbReference type="NCBI Taxonomy" id="29332"/>
    <lineage>
        <taxon>Bacteria</taxon>
        <taxon>Bacillati</taxon>
        <taxon>Bacillota</taxon>
        <taxon>Bacilli</taxon>
        <taxon>Bacillales</taxon>
        <taxon>Bacillaceae</taxon>
        <taxon>Domibacillus</taxon>
    </lineage>
</organism>
<dbReference type="PRINTS" id="PR00069">
    <property type="entry name" value="ALDKETRDTASE"/>
</dbReference>
<dbReference type="RefSeq" id="WP_063966069.1">
    <property type="nucleotide sequence ID" value="NZ_JBCNAN010000031.1"/>
</dbReference>
<dbReference type="PROSITE" id="PS00063">
    <property type="entry name" value="ALDOKETO_REDUCTASE_3"/>
    <property type="match status" value="1"/>
</dbReference>
<sequence>MDLHTATLNNEVKMPLLGYGVFRVNNGSDLVKAVKTAIKKGYRSIDTAQVYGNEESVGLGVQQAIEEGIVTRDELFITSKVWNDGLTYEETIAAYETSLSKLGLDYLDLYLIHWPGKNKYLDSWKALETLYQEGRVRTIGVSNFQIHHLENLLQKAEVKPVINQIEFHPRLTQLELRDYCEKNNIRVEAWSPLMNGEVLNDEILQVIAKKYDKTVAQIILKWDLQHGVITIPKSMTESRIEENRNIFDFELTTEEVKQIDELNENVRSGPDPDEFDF</sequence>
<dbReference type="Gene3D" id="3.20.20.100">
    <property type="entry name" value="NADP-dependent oxidoreductase domain"/>
    <property type="match status" value="1"/>
</dbReference>
<evidence type="ECO:0000256" key="3">
    <source>
        <dbReference type="ARBA" id="ARBA00023002"/>
    </source>
</evidence>
<dbReference type="PIRSF" id="PIRSF000097">
    <property type="entry name" value="AKR"/>
    <property type="match status" value="1"/>
</dbReference>
<dbReference type="InterPro" id="IPR023210">
    <property type="entry name" value="NADP_OxRdtase_dom"/>
</dbReference>
<proteinExistence type="inferred from homology"/>
<feature type="active site" description="Proton donor" evidence="4">
    <location>
        <position position="51"/>
    </location>
</feature>
<dbReference type="InterPro" id="IPR020471">
    <property type="entry name" value="AKR"/>
</dbReference>
<evidence type="ECO:0000256" key="2">
    <source>
        <dbReference type="ARBA" id="ARBA00022857"/>
    </source>
</evidence>
<gene>
    <name evidence="8" type="ORF">AWH49_16330</name>
</gene>
<protein>
    <submittedName>
        <fullName evidence="8">Glyoxal reductase</fullName>
    </submittedName>
</protein>
<evidence type="ECO:0000256" key="6">
    <source>
        <dbReference type="PIRSR" id="PIRSR000097-3"/>
    </source>
</evidence>
<dbReference type="AlphaFoldDB" id="A0A177L423"/>
<dbReference type="PANTHER" id="PTHR43827:SF3">
    <property type="entry name" value="NADP-DEPENDENT OXIDOREDUCTASE DOMAIN-CONTAINING PROTEIN"/>
    <property type="match status" value="1"/>
</dbReference>
<evidence type="ECO:0000313" key="8">
    <source>
        <dbReference type="EMBL" id="OAH60428.1"/>
    </source>
</evidence>
<dbReference type="Pfam" id="PF00248">
    <property type="entry name" value="Aldo_ket_red"/>
    <property type="match status" value="1"/>
</dbReference>
<dbReference type="SUPFAM" id="SSF51430">
    <property type="entry name" value="NAD(P)-linked oxidoreductase"/>
    <property type="match status" value="1"/>
</dbReference>
<evidence type="ECO:0000256" key="1">
    <source>
        <dbReference type="ARBA" id="ARBA00007905"/>
    </source>
</evidence>
<reference evidence="8 9" key="1">
    <citation type="submission" date="2016-01" db="EMBL/GenBank/DDBJ databases">
        <title>Investigation of taxonomic status of Bacillus aminovorans.</title>
        <authorList>
            <person name="Verma A."/>
            <person name="Pal Y."/>
            <person name="Krishnamurthi S."/>
        </authorList>
    </citation>
    <scope>NUCLEOTIDE SEQUENCE [LARGE SCALE GENOMIC DNA]</scope>
    <source>
        <strain evidence="8 9">DSM 1314</strain>
    </source>
</reference>